<accession>A0ABR8NCR2</accession>
<comment type="caution">
    <text evidence="1">The sequence shown here is derived from an EMBL/GenBank/DDBJ whole genome shotgun (WGS) entry which is preliminary data.</text>
</comment>
<gene>
    <name evidence="1" type="ORF">IEZ26_12110</name>
</gene>
<sequence length="47" mass="4941">MALDGFSGVAVTTMISLAIVDLHVELVAGAAAWTAGWWLLREPAAEE</sequence>
<organism evidence="1 2">
    <name type="scientific">Nocardioides cavernae</name>
    <dbReference type="NCBI Taxonomy" id="1921566"/>
    <lineage>
        <taxon>Bacteria</taxon>
        <taxon>Bacillati</taxon>
        <taxon>Actinomycetota</taxon>
        <taxon>Actinomycetes</taxon>
        <taxon>Propionibacteriales</taxon>
        <taxon>Nocardioidaceae</taxon>
        <taxon>Nocardioides</taxon>
    </lineage>
</organism>
<evidence type="ECO:0000313" key="1">
    <source>
        <dbReference type="EMBL" id="MBD3925372.1"/>
    </source>
</evidence>
<evidence type="ECO:0000313" key="2">
    <source>
        <dbReference type="Proteomes" id="UP000618818"/>
    </source>
</evidence>
<dbReference type="Proteomes" id="UP000618818">
    <property type="component" value="Unassembled WGS sequence"/>
</dbReference>
<name>A0ABR8NCR2_9ACTN</name>
<dbReference type="RefSeq" id="WP_191195030.1">
    <property type="nucleotide sequence ID" value="NZ_JACXYZ010000001.1"/>
</dbReference>
<protein>
    <submittedName>
        <fullName evidence="1">Uncharacterized protein</fullName>
    </submittedName>
</protein>
<proteinExistence type="predicted"/>
<reference evidence="1 2" key="1">
    <citation type="submission" date="2020-09" db="EMBL/GenBank/DDBJ databases">
        <title>novel species in genus Nocardioides.</title>
        <authorList>
            <person name="Zhang G."/>
        </authorList>
    </citation>
    <scope>NUCLEOTIDE SEQUENCE [LARGE SCALE GENOMIC DNA]</scope>
    <source>
        <strain evidence="1 2">KCTC 39551</strain>
    </source>
</reference>
<dbReference type="EMBL" id="JACXYZ010000001">
    <property type="protein sequence ID" value="MBD3925372.1"/>
    <property type="molecule type" value="Genomic_DNA"/>
</dbReference>
<keyword evidence="2" id="KW-1185">Reference proteome</keyword>